<proteinExistence type="predicted"/>
<evidence type="ECO:0000313" key="1">
    <source>
        <dbReference type="Proteomes" id="UP000887565"/>
    </source>
</evidence>
<dbReference type="Proteomes" id="UP000887565">
    <property type="component" value="Unplaced"/>
</dbReference>
<dbReference type="AlphaFoldDB" id="A0A915JQ27"/>
<accession>A0A915JQ27</accession>
<protein>
    <submittedName>
        <fullName evidence="2">Uncharacterized protein</fullName>
    </submittedName>
</protein>
<keyword evidence="1" id="KW-1185">Reference proteome</keyword>
<evidence type="ECO:0000313" key="2">
    <source>
        <dbReference type="WBParaSite" id="nRc.2.0.1.t28011-RA"/>
    </source>
</evidence>
<dbReference type="WBParaSite" id="nRc.2.0.1.t28011-RA">
    <property type="protein sequence ID" value="nRc.2.0.1.t28011-RA"/>
    <property type="gene ID" value="nRc.2.0.1.g28011"/>
</dbReference>
<name>A0A915JQ27_ROMCU</name>
<organism evidence="1 2">
    <name type="scientific">Romanomermis culicivorax</name>
    <name type="common">Nematode worm</name>
    <dbReference type="NCBI Taxonomy" id="13658"/>
    <lineage>
        <taxon>Eukaryota</taxon>
        <taxon>Metazoa</taxon>
        <taxon>Ecdysozoa</taxon>
        <taxon>Nematoda</taxon>
        <taxon>Enoplea</taxon>
        <taxon>Dorylaimia</taxon>
        <taxon>Mermithida</taxon>
        <taxon>Mermithoidea</taxon>
        <taxon>Mermithidae</taxon>
        <taxon>Romanomermis</taxon>
    </lineage>
</organism>
<reference evidence="2" key="1">
    <citation type="submission" date="2022-11" db="UniProtKB">
        <authorList>
            <consortium name="WormBaseParasite"/>
        </authorList>
    </citation>
    <scope>IDENTIFICATION</scope>
</reference>
<sequence>MNGFSCSVEMVCGRPGASSESMVVTFSATGDASVMIKGPMKLGWILFAFRVLVKRTRSLMARSHVRAFRSKYSLLTAGAISSPSSVKKIGGPFAALWIWRGEDCGDSGISGLCSYDFVMGGNCYGFDRRWRVIGGQWYRIGECGLTDCYFGHCPSEGVDVRIDFYGPRGLCWEYIGY</sequence>